<feature type="domain" description="Non-reducing end beta-L-arabinofuranosidase-like GH127 catalytic" evidence="2">
    <location>
        <begin position="104"/>
        <end position="415"/>
    </location>
</feature>
<evidence type="ECO:0000259" key="3">
    <source>
        <dbReference type="Pfam" id="PF20736"/>
    </source>
</evidence>
<organism evidence="4 5">
    <name type="scientific">Terriglobus roseus</name>
    <dbReference type="NCBI Taxonomy" id="392734"/>
    <lineage>
        <taxon>Bacteria</taxon>
        <taxon>Pseudomonadati</taxon>
        <taxon>Acidobacteriota</taxon>
        <taxon>Terriglobia</taxon>
        <taxon>Terriglobales</taxon>
        <taxon>Acidobacteriaceae</taxon>
        <taxon>Terriglobus</taxon>
    </lineage>
</organism>
<dbReference type="SUPFAM" id="SSF48208">
    <property type="entry name" value="Six-hairpin glycosidases"/>
    <property type="match status" value="1"/>
</dbReference>
<feature type="chain" id="PRO_5009240963" evidence="1">
    <location>
        <begin position="27"/>
        <end position="663"/>
    </location>
</feature>
<sequence>MNLSRRDALKLGTLSAAATMLPSAFAQTQDQAQKLAPTAFQPLPLGEIKPTGWLRRQLQVQADGMGGHLDEFWPDLSNNSGWLGGTGESWERGPYFLDGLYPLAVLLDDPKLKAKANRWVEWTLTHQQPNGMIGPASNNDWWPRMVMVKVLIQHYEATGDKRVPELLTKYFHHQLAELPTRPLQSWGLYRWQDAAYGVQWLYDQTHDPELPKLAALLQKQGFDWETEFRHFPFEQATDKTILGPQGFDSPLPDRAMQAHGVNNGMALKTAAVQYRSNGKPEEHANFTYQLATLDKYHGLPNGMFSCDEHLAGPNPVQGTELCTVVDTMFSLEVALATFGDAAIADRIEKIAYNALPGTFTDDMWAHQYDQQPNQVQCSLNSKPWSTNGPESNLYGLEPHFGCCTANFHQGWPKFAASLAMRTPDDGLAITLYAPCEIKTKVRDTPVHITVETEYPFRDTVRITINTDKPVQFPLHLRGPAWTDAATATIAGQSTPLKPAAFTPITSEWKSGDTITLKLPMQPRATRWFHNSLAIERGPLLFSLDPGQSWMKLRDRKPTADWQVFPTGPWNYALAADESTIPKLKVEEKPIGDHPFATATPAVTISVQAHQIDRWRSTDGVANPLPESPLAGKDLASARPQETITLVPYAGAKLRISAFPQIRT</sequence>
<feature type="domain" description="Non-reducing end beta-L-arabinofuranosidase-like GH127 middle" evidence="3">
    <location>
        <begin position="427"/>
        <end position="520"/>
    </location>
</feature>
<proteinExistence type="predicted"/>
<dbReference type="Pfam" id="PF20736">
    <property type="entry name" value="Glyco_hydro127M"/>
    <property type="match status" value="1"/>
</dbReference>
<evidence type="ECO:0000256" key="1">
    <source>
        <dbReference type="SAM" id="SignalP"/>
    </source>
</evidence>
<gene>
    <name evidence="4" type="ORF">SAMN05444167_0305</name>
</gene>
<name>A0A1G7FE24_9BACT</name>
<dbReference type="Proteomes" id="UP000182427">
    <property type="component" value="Chromosome I"/>
</dbReference>
<dbReference type="InterPro" id="IPR006311">
    <property type="entry name" value="TAT_signal"/>
</dbReference>
<keyword evidence="5" id="KW-1185">Reference proteome</keyword>
<evidence type="ECO:0000313" key="4">
    <source>
        <dbReference type="EMBL" id="SDE74183.1"/>
    </source>
</evidence>
<dbReference type="EMBL" id="LT629690">
    <property type="protein sequence ID" value="SDE74183.1"/>
    <property type="molecule type" value="Genomic_DNA"/>
</dbReference>
<dbReference type="GO" id="GO:0005975">
    <property type="term" value="P:carbohydrate metabolic process"/>
    <property type="evidence" value="ECO:0007669"/>
    <property type="project" value="InterPro"/>
</dbReference>
<accession>A0A1G7FE24</accession>
<protein>
    <submittedName>
        <fullName evidence="4">Beta-L-arabinofuranosidase, GH127</fullName>
    </submittedName>
</protein>
<dbReference type="PANTHER" id="PTHR31151:SF0">
    <property type="entry name" value="PROLINE-TRNA LIGASE (DUF1680)"/>
    <property type="match status" value="1"/>
</dbReference>
<dbReference type="Pfam" id="PF07944">
    <property type="entry name" value="Beta-AFase-like_GH127_cat"/>
    <property type="match status" value="1"/>
</dbReference>
<dbReference type="AlphaFoldDB" id="A0A1G7FE24"/>
<dbReference type="OrthoDB" id="9757939at2"/>
<evidence type="ECO:0000259" key="2">
    <source>
        <dbReference type="Pfam" id="PF07944"/>
    </source>
</evidence>
<dbReference type="PROSITE" id="PS51318">
    <property type="entry name" value="TAT"/>
    <property type="match status" value="1"/>
</dbReference>
<reference evidence="4 5" key="1">
    <citation type="submission" date="2016-10" db="EMBL/GenBank/DDBJ databases">
        <authorList>
            <person name="de Groot N.N."/>
        </authorList>
    </citation>
    <scope>NUCLEOTIDE SEQUENCE [LARGE SCALE GENOMIC DNA]</scope>
    <source>
        <strain evidence="4 5">GAS232</strain>
    </source>
</reference>
<dbReference type="InterPro" id="IPR012878">
    <property type="entry name" value="Beta-AFase-like_GH127_cat"/>
</dbReference>
<keyword evidence="1" id="KW-0732">Signal</keyword>
<dbReference type="InterPro" id="IPR008928">
    <property type="entry name" value="6-hairpin_glycosidase_sf"/>
</dbReference>
<evidence type="ECO:0000313" key="5">
    <source>
        <dbReference type="Proteomes" id="UP000182427"/>
    </source>
</evidence>
<feature type="signal peptide" evidence="1">
    <location>
        <begin position="1"/>
        <end position="26"/>
    </location>
</feature>
<dbReference type="PANTHER" id="PTHR31151">
    <property type="entry name" value="PROLINE-TRNA LIGASE (DUF1680)"/>
    <property type="match status" value="1"/>
</dbReference>
<dbReference type="InterPro" id="IPR049046">
    <property type="entry name" value="Beta-AFase-like_GH127_middle"/>
</dbReference>